<keyword evidence="2 11" id="KW-0489">Methyltransferase</keyword>
<accession>A0A1M5PPB4</accession>
<dbReference type="PROSITE" id="PS00092">
    <property type="entry name" value="N6_MTASE"/>
    <property type="match status" value="1"/>
</dbReference>
<dbReference type="GO" id="GO:0032259">
    <property type="term" value="P:methylation"/>
    <property type="evidence" value="ECO:0007669"/>
    <property type="project" value="UniProtKB-KW"/>
</dbReference>
<evidence type="ECO:0000259" key="10">
    <source>
        <dbReference type="Pfam" id="PF12950"/>
    </source>
</evidence>
<dbReference type="InterPro" id="IPR029063">
    <property type="entry name" value="SAM-dependent_MTases_sf"/>
</dbReference>
<evidence type="ECO:0000259" key="9">
    <source>
        <dbReference type="Pfam" id="PF07669"/>
    </source>
</evidence>
<dbReference type="Pfam" id="PF12950">
    <property type="entry name" value="TaqI_C"/>
    <property type="match status" value="1"/>
</dbReference>
<organism evidence="11 12">
    <name type="scientific">Halobaculum gomorrense</name>
    <dbReference type="NCBI Taxonomy" id="43928"/>
    <lineage>
        <taxon>Archaea</taxon>
        <taxon>Methanobacteriati</taxon>
        <taxon>Methanobacteriota</taxon>
        <taxon>Stenosarchaea group</taxon>
        <taxon>Halobacteria</taxon>
        <taxon>Halobacteriales</taxon>
        <taxon>Haloferacaceae</taxon>
        <taxon>Halobaculum</taxon>
    </lineage>
</organism>
<dbReference type="GO" id="GO:0009307">
    <property type="term" value="P:DNA restriction-modification system"/>
    <property type="evidence" value="ECO:0007669"/>
    <property type="project" value="UniProtKB-KW"/>
</dbReference>
<dbReference type="PANTHER" id="PTHR33841">
    <property type="entry name" value="DNA METHYLTRANSFERASE YEEA-RELATED"/>
    <property type="match status" value="1"/>
</dbReference>
<name>A0A1M5PPB4_9EURY</name>
<dbReference type="InterPro" id="IPR002052">
    <property type="entry name" value="DNA_methylase_N6_adenine_CS"/>
</dbReference>
<feature type="domain" description="TaqI-like C-terminal specificity" evidence="10">
    <location>
        <begin position="988"/>
        <end position="1148"/>
    </location>
</feature>
<evidence type="ECO:0000313" key="11">
    <source>
        <dbReference type="EMBL" id="SHH03675.1"/>
    </source>
</evidence>
<keyword evidence="6" id="KW-0238">DNA-binding</keyword>
<gene>
    <name evidence="11" type="ORF">SAMN05443636_1692</name>
</gene>
<reference evidence="11 12" key="1">
    <citation type="submission" date="2016-11" db="EMBL/GenBank/DDBJ databases">
        <authorList>
            <person name="Jaros S."/>
            <person name="Januszkiewicz K."/>
            <person name="Wedrychowicz H."/>
        </authorList>
    </citation>
    <scope>NUCLEOTIDE SEQUENCE [LARGE SCALE GENOMIC DNA]</scope>
    <source>
        <strain evidence="11 12">DSM 9297</strain>
    </source>
</reference>
<dbReference type="OrthoDB" id="45790at2157"/>
<dbReference type="InterPro" id="IPR050953">
    <property type="entry name" value="N4_N6_ade-DNA_methylase"/>
</dbReference>
<dbReference type="InterPro" id="IPR025931">
    <property type="entry name" value="TaqI_C"/>
</dbReference>
<dbReference type="Gene3D" id="3.40.50.150">
    <property type="entry name" value="Vaccinia Virus protein VP39"/>
    <property type="match status" value="1"/>
</dbReference>
<dbReference type="RefSeq" id="WP_073308406.1">
    <property type="nucleotide sequence ID" value="NZ_FQWV01000003.1"/>
</dbReference>
<dbReference type="EC" id="2.1.1.72" evidence="1"/>
<keyword evidence="3" id="KW-0808">Transferase</keyword>
<dbReference type="InterPro" id="IPR011639">
    <property type="entry name" value="MethylTrfase_TaqI-like_dom"/>
</dbReference>
<evidence type="ECO:0000256" key="4">
    <source>
        <dbReference type="ARBA" id="ARBA00022691"/>
    </source>
</evidence>
<dbReference type="EMBL" id="FQWV01000003">
    <property type="protein sequence ID" value="SHH03675.1"/>
    <property type="molecule type" value="Genomic_DNA"/>
</dbReference>
<feature type="coiled-coil region" evidence="8">
    <location>
        <begin position="1319"/>
        <end position="1353"/>
    </location>
</feature>
<evidence type="ECO:0000256" key="7">
    <source>
        <dbReference type="ARBA" id="ARBA00047942"/>
    </source>
</evidence>
<keyword evidence="8" id="KW-0175">Coiled coil</keyword>
<evidence type="ECO:0000256" key="1">
    <source>
        <dbReference type="ARBA" id="ARBA00011900"/>
    </source>
</evidence>
<evidence type="ECO:0000256" key="5">
    <source>
        <dbReference type="ARBA" id="ARBA00022747"/>
    </source>
</evidence>
<protein>
    <recommendedName>
        <fullName evidence="1">site-specific DNA-methyltransferase (adenine-specific)</fullName>
        <ecNumber evidence="1">2.1.1.72</ecNumber>
    </recommendedName>
</protein>
<dbReference type="PRINTS" id="PR00507">
    <property type="entry name" value="N12N6MTFRASE"/>
</dbReference>
<keyword evidence="4" id="KW-0949">S-adenosyl-L-methionine</keyword>
<dbReference type="PANTHER" id="PTHR33841:SF1">
    <property type="entry name" value="DNA METHYLTRANSFERASE A"/>
    <property type="match status" value="1"/>
</dbReference>
<evidence type="ECO:0000313" key="12">
    <source>
        <dbReference type="Proteomes" id="UP000184357"/>
    </source>
</evidence>
<dbReference type="GO" id="GO:0003677">
    <property type="term" value="F:DNA binding"/>
    <property type="evidence" value="ECO:0007669"/>
    <property type="project" value="UniProtKB-KW"/>
</dbReference>
<dbReference type="SUPFAM" id="SSF53335">
    <property type="entry name" value="S-adenosyl-L-methionine-dependent methyltransferases"/>
    <property type="match status" value="1"/>
</dbReference>
<sequence>MSRATLGATPYRNSDLFSGYYLDERVDDLDAWDCDDEAQAAFAELQHLWELEGELVASYKEDELLDSWIDEVLDILGFGTLSETTLPDSEGYNDRLLFESDETRRDASIRKRDGDRDAMYSLASAVLEAKQWDADFTKRFAETRSYRDASHQIKYYLEHTPERLEWGILTDGKTWRLYGTKDYATETYYEVNLPELLESGDLEQFKYFYAFFRPAAFRETAGTTFLETVWNESETAAQELGEDLQDNVFTALRILGEGFVETNDLDIDAEDEEALSEEELKEQSLVLLYRLMFVLYAESRHLISPDEPAREAEFNEHFSLDQLRQEIHEDIDAGDSFDEYSEYSTSMWSRLQDLFGLIDSGEESLGIPPYNGGLFDDEEHAFLANNEVADRYIAEVVYRLGTTTADDGDGYVLADYADLDTRHLGTIYEGLLEHEFRIAPEQYAAVSEDGGQVWKPATEVSVADAIETVEAGELYVVNDDGERKATGAYYTPDYVVAYIVEETIDPLVDEIKEDIREEEGLEPGDKGYIAPFLEQIRELTVLDPAMGSGHFLTKATGYLTEQVMEVIRQQEIQSYDEQDIRRIIARECIYGVDINGMAVELAKLSMWLETLATDQPLAFLDHHLKDGNSLVGSDITEVLSDDSAQEGGQLTLTQVFAKARRDTLEHVMELMSELLAIDNETLADIKSMEETYDEIRSDPLYGRLFELANVHTAEQFGLDVPDGVYEQMAGAIEDESEWADVREEDWFRSAQALAEAEDFFHWELEYPEVFFGIDGEKRADGGFDAVVGNPPYLGTTHLLEKYKSYYKSQFESSTGKWDLYCLFTEKGEQLISGRLGYIQPTMFTRRAYGRGLRSYILQSNSVLERIVDLTEYQVFEGATNYVGIFILEKGTASGVIDVLPVRSASELVNRVYSSRYTVEISDLDSEAWPIIPPNVRMLLEKTSARNRTLSEITDVMSEGIKTGYNDAFVLSRERAEDLGIESAVLRSFLKGKDIKRYVKCQTELVCIYPYDDGSVFSEAEFVDRFPNAYDHLKQYHADLESRPSVGSGKRNWYELEREREPRIYTSPKILSPDVSNQNNFAFDEDQQHHFNTKVKSIILDDSHTSLTHKQLLGLLNSSLLEYLYRGISPPKRGGYRAYKPAVLSKLPVPDSAPHRLEESVVHMLNSREELRILNQNLVDHLGTYGEGFKVAEFGLTQPPENAADSILQETTEQKPNLRVGHAEVIREADTTVEVRLTARYKPDDEDAHETDQWGYTETDPLPAMRITDLTETEADLIEAFVPVAVDEAGGFAGFRETATKTNSLVDRLRGLTLPVVEDVRDGLESYIETQERAEELEEQIERTDELIDEIVYELYGLTDEEIEIVEEAVGE</sequence>
<dbReference type="STRING" id="43928.SAMN05443636_1692"/>
<proteinExistence type="predicted"/>
<evidence type="ECO:0000256" key="2">
    <source>
        <dbReference type="ARBA" id="ARBA00022603"/>
    </source>
</evidence>
<evidence type="ECO:0000256" key="3">
    <source>
        <dbReference type="ARBA" id="ARBA00022679"/>
    </source>
</evidence>
<feature type="domain" description="Type II methyltransferase M.TaqI-like" evidence="9">
    <location>
        <begin position="587"/>
        <end position="875"/>
    </location>
</feature>
<comment type="catalytic activity">
    <reaction evidence="7">
        <text>a 2'-deoxyadenosine in DNA + S-adenosyl-L-methionine = an N(6)-methyl-2'-deoxyadenosine in DNA + S-adenosyl-L-homocysteine + H(+)</text>
        <dbReference type="Rhea" id="RHEA:15197"/>
        <dbReference type="Rhea" id="RHEA-COMP:12418"/>
        <dbReference type="Rhea" id="RHEA-COMP:12419"/>
        <dbReference type="ChEBI" id="CHEBI:15378"/>
        <dbReference type="ChEBI" id="CHEBI:57856"/>
        <dbReference type="ChEBI" id="CHEBI:59789"/>
        <dbReference type="ChEBI" id="CHEBI:90615"/>
        <dbReference type="ChEBI" id="CHEBI:90616"/>
        <dbReference type="EC" id="2.1.1.72"/>
    </reaction>
</comment>
<keyword evidence="5" id="KW-0680">Restriction system</keyword>
<dbReference type="GO" id="GO:0009007">
    <property type="term" value="F:site-specific DNA-methyltransferase (adenine-specific) activity"/>
    <property type="evidence" value="ECO:0007669"/>
    <property type="project" value="UniProtKB-EC"/>
</dbReference>
<evidence type="ECO:0000256" key="6">
    <source>
        <dbReference type="ARBA" id="ARBA00023125"/>
    </source>
</evidence>
<keyword evidence="12" id="KW-1185">Reference proteome</keyword>
<dbReference type="Pfam" id="PF07669">
    <property type="entry name" value="Eco57I"/>
    <property type="match status" value="1"/>
</dbReference>
<evidence type="ECO:0000256" key="8">
    <source>
        <dbReference type="SAM" id="Coils"/>
    </source>
</evidence>
<dbReference type="Proteomes" id="UP000184357">
    <property type="component" value="Unassembled WGS sequence"/>
</dbReference>